<gene>
    <name evidence="1" type="ORF">llap_11512</name>
</gene>
<reference evidence="2" key="2">
    <citation type="submission" date="2017-12" db="EMBL/GenBank/DDBJ databases">
        <title>Genome sequence of the Bar-tailed Godwit (Limosa lapponica baueri).</title>
        <authorList>
            <person name="Lima N.C.B."/>
            <person name="Parody-Merino A.M."/>
            <person name="Battley P.F."/>
            <person name="Fidler A.E."/>
            <person name="Prosdocimi F."/>
        </authorList>
    </citation>
    <scope>NUCLEOTIDE SEQUENCE [LARGE SCALE GENOMIC DNA]</scope>
</reference>
<organism evidence="1 2">
    <name type="scientific">Limosa lapponica baueri</name>
    <dbReference type="NCBI Taxonomy" id="1758121"/>
    <lineage>
        <taxon>Eukaryota</taxon>
        <taxon>Metazoa</taxon>
        <taxon>Chordata</taxon>
        <taxon>Craniata</taxon>
        <taxon>Vertebrata</taxon>
        <taxon>Euteleostomi</taxon>
        <taxon>Archelosauria</taxon>
        <taxon>Archosauria</taxon>
        <taxon>Dinosauria</taxon>
        <taxon>Saurischia</taxon>
        <taxon>Theropoda</taxon>
        <taxon>Coelurosauria</taxon>
        <taxon>Aves</taxon>
        <taxon>Neognathae</taxon>
        <taxon>Neoaves</taxon>
        <taxon>Charadriiformes</taxon>
        <taxon>Scolopacidae</taxon>
        <taxon>Limosa</taxon>
    </lineage>
</organism>
<name>A0A2I0TWK6_LIMLA</name>
<proteinExistence type="predicted"/>
<dbReference type="OrthoDB" id="9221392at2759"/>
<keyword evidence="1" id="KW-0808">Transferase</keyword>
<dbReference type="AlphaFoldDB" id="A0A2I0TWK6"/>
<dbReference type="GO" id="GO:0003964">
    <property type="term" value="F:RNA-directed DNA polymerase activity"/>
    <property type="evidence" value="ECO:0007669"/>
    <property type="project" value="UniProtKB-KW"/>
</dbReference>
<accession>A0A2I0TWK6</accession>
<dbReference type="PANTHER" id="PTHR33332">
    <property type="entry name" value="REVERSE TRANSCRIPTASE DOMAIN-CONTAINING PROTEIN"/>
    <property type="match status" value="1"/>
</dbReference>
<evidence type="ECO:0000313" key="1">
    <source>
        <dbReference type="EMBL" id="PKU38186.1"/>
    </source>
</evidence>
<sequence>MTRDQLLTRFNSIHCHSLGPALQPVFNPAESNPIPAMGNQFLQEDTVVDCFKDLTKVQVKNIHNLSLIHQAGHFVTEGDQVCQAGPAPHEPMLAGPDRLGLLHAQHNGTQDDLFHDLPRHRGQTDRPVVPQIIPPALLVDGHHICSMLVSCDLPSLPGLMVNDGKWLSKTKRNFKRYVPKTGAECTLCKFADDMKLGGVTDRPEGCAAIQRDLNRLEKWADRNLTKFNKGKCKVLPLGRSKPWRQYMLRTTQLEKSLAEKDLGFW</sequence>
<protein>
    <submittedName>
        <fullName evidence="1">Rna-directed dna polymerase from mobile element jockey-like</fullName>
    </submittedName>
</protein>
<keyword evidence="2" id="KW-1185">Reference proteome</keyword>
<keyword evidence="1" id="KW-0695">RNA-directed DNA polymerase</keyword>
<dbReference type="EMBL" id="KZ506830">
    <property type="protein sequence ID" value="PKU38186.1"/>
    <property type="molecule type" value="Genomic_DNA"/>
</dbReference>
<evidence type="ECO:0000313" key="2">
    <source>
        <dbReference type="Proteomes" id="UP000233556"/>
    </source>
</evidence>
<dbReference type="Proteomes" id="UP000233556">
    <property type="component" value="Unassembled WGS sequence"/>
</dbReference>
<reference evidence="2" key="1">
    <citation type="submission" date="2017-11" db="EMBL/GenBank/DDBJ databases">
        <authorList>
            <person name="Lima N.C."/>
            <person name="Parody-Merino A.M."/>
            <person name="Battley P.F."/>
            <person name="Fidler A.E."/>
            <person name="Prosdocimi F."/>
        </authorList>
    </citation>
    <scope>NUCLEOTIDE SEQUENCE [LARGE SCALE GENOMIC DNA]</scope>
</reference>
<keyword evidence="1" id="KW-0548">Nucleotidyltransferase</keyword>